<feature type="compositionally biased region" description="Polar residues" evidence="1">
    <location>
        <begin position="1"/>
        <end position="20"/>
    </location>
</feature>
<dbReference type="GeneID" id="9628718"/>
<dbReference type="OrthoDB" id="559630at2759"/>
<dbReference type="KEGG" id="vcn:VOLCADRAFT_108782"/>
<organism evidence="4">
    <name type="scientific">Volvox carteri f. nagariensis</name>
    <dbReference type="NCBI Taxonomy" id="3068"/>
    <lineage>
        <taxon>Eukaryota</taxon>
        <taxon>Viridiplantae</taxon>
        <taxon>Chlorophyta</taxon>
        <taxon>core chlorophytes</taxon>
        <taxon>Chlorophyceae</taxon>
        <taxon>CS clade</taxon>
        <taxon>Chlamydomonadales</taxon>
        <taxon>Volvocaceae</taxon>
        <taxon>Volvox</taxon>
    </lineage>
</organism>
<dbReference type="EMBL" id="GL378350">
    <property type="protein sequence ID" value="EFJ46611.1"/>
    <property type="molecule type" value="Genomic_DNA"/>
</dbReference>
<proteinExistence type="predicted"/>
<protein>
    <submittedName>
        <fullName evidence="3">Uncharacterized protein</fullName>
    </submittedName>
</protein>
<dbReference type="Proteomes" id="UP000001058">
    <property type="component" value="Unassembled WGS sequence"/>
</dbReference>
<dbReference type="InParanoid" id="D8U1C4"/>
<reference evidence="3 4" key="1">
    <citation type="journal article" date="2010" name="Science">
        <title>Genomic analysis of organismal complexity in the multicellular green alga Volvox carteri.</title>
        <authorList>
            <person name="Prochnik S.E."/>
            <person name="Umen J."/>
            <person name="Nedelcu A.M."/>
            <person name="Hallmann A."/>
            <person name="Miller S.M."/>
            <person name="Nishii I."/>
            <person name="Ferris P."/>
            <person name="Kuo A."/>
            <person name="Mitros T."/>
            <person name="Fritz-Laylin L.K."/>
            <person name="Hellsten U."/>
            <person name="Chapman J."/>
            <person name="Simakov O."/>
            <person name="Rensing S.A."/>
            <person name="Terry A."/>
            <person name="Pangilinan J."/>
            <person name="Kapitonov V."/>
            <person name="Jurka J."/>
            <person name="Salamov A."/>
            <person name="Shapiro H."/>
            <person name="Schmutz J."/>
            <person name="Grimwood J."/>
            <person name="Lindquist E."/>
            <person name="Lucas S."/>
            <person name="Grigoriev I.V."/>
            <person name="Schmitt R."/>
            <person name="Kirk D."/>
            <person name="Rokhsar D.S."/>
        </authorList>
    </citation>
    <scope>NUCLEOTIDE SEQUENCE [LARGE SCALE GENOMIC DNA]</scope>
    <source>
        <strain evidence="3">Eve</strain>
        <strain evidence="4">f. Nagariensis / Eve</strain>
    </source>
</reference>
<dbReference type="EMBL" id="GL379149">
    <property type="protein sequence ID" value="EFJ39064.1"/>
    <property type="molecule type" value="Genomic_DNA"/>
</dbReference>
<evidence type="ECO:0000256" key="1">
    <source>
        <dbReference type="SAM" id="MobiDB-lite"/>
    </source>
</evidence>
<evidence type="ECO:0000313" key="4">
    <source>
        <dbReference type="Proteomes" id="UP000001058"/>
    </source>
</evidence>
<dbReference type="KEGG" id="vcn:VOLCADRAFT_105514"/>
<name>D8U1C4_VOLCA</name>
<gene>
    <name evidence="3" type="ORF">VOLCADRAFT_105514</name>
    <name evidence="2" type="ORF">VOLCADRAFT_108782</name>
</gene>
<dbReference type="RefSeq" id="XP_002952468.1">
    <property type="nucleotide sequence ID" value="XM_002952422.1"/>
</dbReference>
<keyword evidence="4" id="KW-1185">Reference proteome</keyword>
<dbReference type="GeneID" id="9614900"/>
<feature type="region of interest" description="Disordered" evidence="1">
    <location>
        <begin position="1"/>
        <end position="30"/>
    </location>
</feature>
<dbReference type="RefSeq" id="XP_002959871.1">
    <property type="nucleotide sequence ID" value="XM_002959825.1"/>
</dbReference>
<accession>D8U1C4</accession>
<dbReference type="AlphaFoldDB" id="D8U1C4"/>
<sequence length="150" mass="16708">MTSRQNSPNSGQGSSRSVSPERSLRNTLEEERALIIQRNLKKLASLGLQVTRPSSKPPSRPPKQRSQRGAEEGHPRPSACIATMRAATKRKAAAAEGAVRNKNVTSWGRPRAASLLEHVRRRTSSPRLWGLDYYWATWVTRPLTAALISW</sequence>
<evidence type="ECO:0000313" key="3">
    <source>
        <dbReference type="EMBL" id="EFJ46611.1"/>
    </source>
</evidence>
<evidence type="ECO:0000313" key="2">
    <source>
        <dbReference type="EMBL" id="EFJ39064.1"/>
    </source>
</evidence>
<feature type="region of interest" description="Disordered" evidence="1">
    <location>
        <begin position="45"/>
        <end position="78"/>
    </location>
</feature>